<dbReference type="Pfam" id="PF01322">
    <property type="entry name" value="Cytochrom_C_2"/>
    <property type="match status" value="1"/>
</dbReference>
<dbReference type="PROSITE" id="PS51009">
    <property type="entry name" value="CYTCII"/>
    <property type="match status" value="1"/>
</dbReference>
<dbReference type="SUPFAM" id="SSF47175">
    <property type="entry name" value="Cytochromes"/>
    <property type="match status" value="1"/>
</dbReference>
<reference evidence="1" key="2">
    <citation type="journal article" date="2013" name="Mar. Genomics">
        <title>Expression of sulfatases in Rhodopirellula baltica and the diversity of sulfatases in the genus Rhodopirellula.</title>
        <authorList>
            <person name="Wegner C.E."/>
            <person name="Richter-Heitmann T."/>
            <person name="Klindworth A."/>
            <person name="Klockow C."/>
            <person name="Richter M."/>
            <person name="Achstetter T."/>
            <person name="Glockner F.O."/>
            <person name="Harder J."/>
        </authorList>
    </citation>
    <scope>NUCLEOTIDE SEQUENCE [LARGE SCALE GENOMIC DNA]</scope>
    <source>
        <strain evidence="1">6C</strain>
    </source>
</reference>
<evidence type="ECO:0000313" key="1">
    <source>
        <dbReference type="EMBL" id="EMB17457.1"/>
    </source>
</evidence>
<dbReference type="Gene3D" id="1.20.120.10">
    <property type="entry name" value="Cytochrome c/b562"/>
    <property type="match status" value="1"/>
</dbReference>
<comment type="caution">
    <text evidence="1">The sequence shown here is derived from an EMBL/GenBank/DDBJ whole genome shotgun (WGS) entry which is preliminary data.</text>
</comment>
<dbReference type="AlphaFoldDB" id="M2AXM0"/>
<keyword evidence="2" id="KW-1185">Reference proteome</keyword>
<protein>
    <submittedName>
        <fullName evidence="1">Signal peptide protein</fullName>
    </submittedName>
</protein>
<dbReference type="GO" id="GO:0022900">
    <property type="term" value="P:electron transport chain"/>
    <property type="evidence" value="ECO:0007669"/>
    <property type="project" value="InterPro"/>
</dbReference>
<dbReference type="Proteomes" id="UP000011529">
    <property type="component" value="Unassembled WGS sequence"/>
</dbReference>
<dbReference type="InterPro" id="IPR002321">
    <property type="entry name" value="Cyt_c_II"/>
</dbReference>
<dbReference type="GO" id="GO:0009055">
    <property type="term" value="F:electron transfer activity"/>
    <property type="evidence" value="ECO:0007669"/>
    <property type="project" value="InterPro"/>
</dbReference>
<name>M2AXM0_9BACT</name>
<organism evidence="1 2">
    <name type="scientific">Rhodopirellula europaea 6C</name>
    <dbReference type="NCBI Taxonomy" id="1263867"/>
    <lineage>
        <taxon>Bacteria</taxon>
        <taxon>Pseudomonadati</taxon>
        <taxon>Planctomycetota</taxon>
        <taxon>Planctomycetia</taxon>
        <taxon>Pirellulales</taxon>
        <taxon>Pirellulaceae</taxon>
        <taxon>Rhodopirellula</taxon>
    </lineage>
</organism>
<dbReference type="GO" id="GO:0020037">
    <property type="term" value="F:heme binding"/>
    <property type="evidence" value="ECO:0007669"/>
    <property type="project" value="InterPro"/>
</dbReference>
<dbReference type="GO" id="GO:0005506">
    <property type="term" value="F:iron ion binding"/>
    <property type="evidence" value="ECO:0007669"/>
    <property type="project" value="InterPro"/>
</dbReference>
<dbReference type="PATRIC" id="fig|1263867.3.peg.2121"/>
<dbReference type="InterPro" id="IPR010980">
    <property type="entry name" value="Cyt_c/b562"/>
</dbReference>
<evidence type="ECO:0000313" key="2">
    <source>
        <dbReference type="Proteomes" id="UP000011529"/>
    </source>
</evidence>
<sequence>MKPATKIPFIEILFSKFFFHRDPMRSRCFHRLPTILVAFGILACLGSDAVAQEQRARPPKFDADEVSRVFFADPAAAFRGERPSLANLRDAGAEKVMAQAEAAADESSGGGAKWGNLVSPLSLEDEIKRIKLRYDSVITTPGAFNGGGYQDARLNLTVLATLFAVVSDHKEDVRWKSDAHTARDVMARTARNSAAGSTQVYNEAKLRKADLQDLVSGAGITATQKSEKLNEWHMIADRSPLMEYAEQLLDTLGDHTRDATTTQDNLDAVKREAELLAMLGEVLVQEGMDDYDDPDYAELSRAMTKSSSGVVSAIERQDWDGVRASVGDVSQSCAACHEQYR</sequence>
<accession>M2AXM0</accession>
<dbReference type="EMBL" id="ANMO01000097">
    <property type="protein sequence ID" value="EMB17457.1"/>
    <property type="molecule type" value="Genomic_DNA"/>
</dbReference>
<gene>
    <name evidence="1" type="ORF">RE6C_01995</name>
</gene>
<proteinExistence type="predicted"/>
<reference evidence="1" key="1">
    <citation type="submission" date="2012-11" db="EMBL/GenBank/DDBJ databases">
        <title>Permanent draft genomes of Rhodopirellula europaea strain SH398 and 6C.</title>
        <authorList>
            <person name="Richter M."/>
            <person name="Richter-Heitmann T."/>
            <person name="Frank C."/>
            <person name="Harder J."/>
            <person name="Glockner F.O."/>
        </authorList>
    </citation>
    <scope>NUCLEOTIDE SEQUENCE</scope>
    <source>
        <strain evidence="1">6C</strain>
    </source>
</reference>